<sequence length="408" mass="47567">MKAFTPKKFLITLFHLLSFIVKNAVIDKLPNICDSWWDEKLKFCRDLLEADDHGFSLTTRNPKDMNCNNVSLVIQFLTRSELETSELSLFYCPKICYQDLLTNELECLPNYTYAVSKALENDSAILLVQSDSLLVWYPQYYVTNIKLKKIELNYDGRDSKPMVTMPQSSNDNIIKHYLQAKQISSRKADKVHLCRHAIKKALKSNYVTFDLFGYDENACKKRSISPHGKSDENHFPQQNELTMVRCPPIDDRITFMLPMRMYLDLYYIASNGRNHSVTLFIRKNKKGKLPTQNTNVNNLPMDSMTKDIRRWRFLPSRLKMHETSHHEKSYQEIKDELINSETEDVRMPSTLARVNRENFKEMFQAGGLLQTSLNKWLADDSVIAFSKVKIIKSSKYINLIKSKLMLVD</sequence>
<evidence type="ECO:0000313" key="2">
    <source>
        <dbReference type="EMBL" id="KAK7574089.1"/>
    </source>
</evidence>
<name>A0AAN9T8P2_9HEMI</name>
<comment type="caution">
    <text evidence="2">The sequence shown here is derived from an EMBL/GenBank/DDBJ whole genome shotgun (WGS) entry which is preliminary data.</text>
</comment>
<keyword evidence="1" id="KW-0732">Signal</keyword>
<evidence type="ECO:0000313" key="3">
    <source>
        <dbReference type="Proteomes" id="UP001367676"/>
    </source>
</evidence>
<feature type="signal peptide" evidence="1">
    <location>
        <begin position="1"/>
        <end position="24"/>
    </location>
</feature>
<dbReference type="EMBL" id="JBBCAQ010000037">
    <property type="protein sequence ID" value="KAK7574089.1"/>
    <property type="molecule type" value="Genomic_DNA"/>
</dbReference>
<dbReference type="AlphaFoldDB" id="A0AAN9T8P2"/>
<feature type="chain" id="PRO_5042995901" evidence="1">
    <location>
        <begin position="25"/>
        <end position="408"/>
    </location>
</feature>
<evidence type="ECO:0000256" key="1">
    <source>
        <dbReference type="SAM" id="SignalP"/>
    </source>
</evidence>
<reference evidence="2 3" key="1">
    <citation type="submission" date="2024-03" db="EMBL/GenBank/DDBJ databases">
        <title>Adaptation during the transition from Ophiocordyceps entomopathogen to insect associate is accompanied by gene loss and intensified selection.</title>
        <authorList>
            <person name="Ward C.M."/>
            <person name="Onetto C.A."/>
            <person name="Borneman A.R."/>
        </authorList>
    </citation>
    <scope>NUCLEOTIDE SEQUENCE [LARGE SCALE GENOMIC DNA]</scope>
    <source>
        <strain evidence="2">AWRI1</strain>
        <tissue evidence="2">Single Adult Female</tissue>
    </source>
</reference>
<proteinExistence type="predicted"/>
<accession>A0AAN9T8P2</accession>
<protein>
    <submittedName>
        <fullName evidence="2">Uncharacterized protein</fullName>
    </submittedName>
</protein>
<organism evidence="2 3">
    <name type="scientific">Parthenolecanium corni</name>
    <dbReference type="NCBI Taxonomy" id="536013"/>
    <lineage>
        <taxon>Eukaryota</taxon>
        <taxon>Metazoa</taxon>
        <taxon>Ecdysozoa</taxon>
        <taxon>Arthropoda</taxon>
        <taxon>Hexapoda</taxon>
        <taxon>Insecta</taxon>
        <taxon>Pterygota</taxon>
        <taxon>Neoptera</taxon>
        <taxon>Paraneoptera</taxon>
        <taxon>Hemiptera</taxon>
        <taxon>Sternorrhyncha</taxon>
        <taxon>Coccoidea</taxon>
        <taxon>Coccidae</taxon>
        <taxon>Parthenolecanium</taxon>
    </lineage>
</organism>
<gene>
    <name evidence="2" type="ORF">V9T40_011280</name>
</gene>
<keyword evidence="3" id="KW-1185">Reference proteome</keyword>
<dbReference type="Proteomes" id="UP001367676">
    <property type="component" value="Unassembled WGS sequence"/>
</dbReference>